<name>A0A3M7T758_BRAPC</name>
<accession>A0A3M7T758</accession>
<gene>
    <name evidence="1" type="ORF">BpHYR1_022713</name>
</gene>
<comment type="caution">
    <text evidence="1">The sequence shown here is derived from an EMBL/GenBank/DDBJ whole genome shotgun (WGS) entry which is preliminary data.</text>
</comment>
<protein>
    <submittedName>
        <fullName evidence="1">Uncharacterized protein</fullName>
    </submittedName>
</protein>
<dbReference type="Proteomes" id="UP000276133">
    <property type="component" value="Unassembled WGS sequence"/>
</dbReference>
<dbReference type="EMBL" id="REGN01000180">
    <property type="protein sequence ID" value="RNA43747.1"/>
    <property type="molecule type" value="Genomic_DNA"/>
</dbReference>
<proteinExistence type="predicted"/>
<evidence type="ECO:0000313" key="1">
    <source>
        <dbReference type="EMBL" id="RNA43747.1"/>
    </source>
</evidence>
<sequence length="70" mass="7986">MTSKKKVLIKLFDTQKCRNDKKLTQVLQLIIIIRQVRSPTRGNLTTLKIGSSVCRNCMFVQLRALSSASY</sequence>
<organism evidence="1 2">
    <name type="scientific">Brachionus plicatilis</name>
    <name type="common">Marine rotifer</name>
    <name type="synonym">Brachionus muelleri</name>
    <dbReference type="NCBI Taxonomy" id="10195"/>
    <lineage>
        <taxon>Eukaryota</taxon>
        <taxon>Metazoa</taxon>
        <taxon>Spiralia</taxon>
        <taxon>Gnathifera</taxon>
        <taxon>Rotifera</taxon>
        <taxon>Eurotatoria</taxon>
        <taxon>Monogononta</taxon>
        <taxon>Pseudotrocha</taxon>
        <taxon>Ploima</taxon>
        <taxon>Brachionidae</taxon>
        <taxon>Brachionus</taxon>
    </lineage>
</organism>
<dbReference type="AlphaFoldDB" id="A0A3M7T758"/>
<evidence type="ECO:0000313" key="2">
    <source>
        <dbReference type="Proteomes" id="UP000276133"/>
    </source>
</evidence>
<reference evidence="1 2" key="1">
    <citation type="journal article" date="2018" name="Sci. Rep.">
        <title>Genomic signatures of local adaptation to the degree of environmental predictability in rotifers.</title>
        <authorList>
            <person name="Franch-Gras L."/>
            <person name="Hahn C."/>
            <person name="Garcia-Roger E.M."/>
            <person name="Carmona M.J."/>
            <person name="Serra M."/>
            <person name="Gomez A."/>
        </authorList>
    </citation>
    <scope>NUCLEOTIDE SEQUENCE [LARGE SCALE GENOMIC DNA]</scope>
    <source>
        <strain evidence="1">HYR1</strain>
    </source>
</reference>
<keyword evidence="2" id="KW-1185">Reference proteome</keyword>